<dbReference type="InterPro" id="IPR029016">
    <property type="entry name" value="GAF-like_dom_sf"/>
</dbReference>
<dbReference type="Pfam" id="PF01590">
    <property type="entry name" value="GAF"/>
    <property type="match status" value="1"/>
</dbReference>
<proteinExistence type="predicted"/>
<dbReference type="SUPFAM" id="SSF46689">
    <property type="entry name" value="Homeodomain-like"/>
    <property type="match status" value="1"/>
</dbReference>
<dbReference type="Proteomes" id="UP000753724">
    <property type="component" value="Unassembled WGS sequence"/>
</dbReference>
<evidence type="ECO:0000259" key="1">
    <source>
        <dbReference type="Pfam" id="PF01590"/>
    </source>
</evidence>
<dbReference type="Gene3D" id="1.10.10.60">
    <property type="entry name" value="Homeodomain-like"/>
    <property type="match status" value="1"/>
</dbReference>
<name>A0ABW9XD44_9SPHN</name>
<dbReference type="InterPro" id="IPR009057">
    <property type="entry name" value="Homeodomain-like_sf"/>
</dbReference>
<dbReference type="PRINTS" id="PR01590">
    <property type="entry name" value="HTHFIS"/>
</dbReference>
<dbReference type="Gene3D" id="3.30.450.40">
    <property type="match status" value="1"/>
</dbReference>
<evidence type="ECO:0000259" key="2">
    <source>
        <dbReference type="Pfam" id="PF02954"/>
    </source>
</evidence>
<accession>A0ABW9XD44</accession>
<feature type="domain" description="DNA binding HTH" evidence="2">
    <location>
        <begin position="278"/>
        <end position="313"/>
    </location>
</feature>
<evidence type="ECO:0000313" key="3">
    <source>
        <dbReference type="EMBL" id="NBC36454.1"/>
    </source>
</evidence>
<organism evidence="3 4">
    <name type="scientific">Novosphingobium ovatum</name>
    <dbReference type="NCBI Taxonomy" id="1908523"/>
    <lineage>
        <taxon>Bacteria</taxon>
        <taxon>Pseudomonadati</taxon>
        <taxon>Pseudomonadota</taxon>
        <taxon>Alphaproteobacteria</taxon>
        <taxon>Sphingomonadales</taxon>
        <taxon>Sphingomonadaceae</taxon>
        <taxon>Novosphingobium</taxon>
    </lineage>
</organism>
<gene>
    <name evidence="3" type="ORF">GTZ99_07790</name>
</gene>
<comment type="caution">
    <text evidence="3">The sequence shown here is derived from an EMBL/GenBank/DDBJ whole genome shotgun (WGS) entry which is preliminary data.</text>
</comment>
<keyword evidence="4" id="KW-1185">Reference proteome</keyword>
<reference evidence="4" key="1">
    <citation type="submission" date="2020-01" db="EMBL/GenBank/DDBJ databases">
        <title>Sphingomonas sp. strain CSW-10.</title>
        <authorList>
            <person name="Chen W.-M."/>
        </authorList>
    </citation>
    <scope>NUCLEOTIDE SEQUENCE [LARGE SCALE GENOMIC DNA]</scope>
    <source>
        <strain evidence="4">FSY-8</strain>
    </source>
</reference>
<feature type="domain" description="GAF" evidence="1">
    <location>
        <begin position="66"/>
        <end position="203"/>
    </location>
</feature>
<dbReference type="EMBL" id="JAAAPO010000003">
    <property type="protein sequence ID" value="NBC36454.1"/>
    <property type="molecule type" value="Genomic_DNA"/>
</dbReference>
<dbReference type="Pfam" id="PF02954">
    <property type="entry name" value="HTH_8"/>
    <property type="match status" value="1"/>
</dbReference>
<dbReference type="InterPro" id="IPR003018">
    <property type="entry name" value="GAF"/>
</dbReference>
<sequence>MSGNRVRHSDHVLKTIQSDRAAAQSAVAASWCRSAYRHGLDPATHRRRDRVENTGLIERRQANETLLAAANPVLDNLFNNVGRSGCCVILSDIDGIVLESRATAGERALFDAMGLAAGAEWSEQAEGTNGIGTCLIEGRPVAILRHEHFSSRNVDISCMDAPVFGPDGRLVAALDVSTGRPEHGSELAGMILALVQDAARQIERDYFCQHYAQARIVYAGDEKTAGSALLAVDKDDLVIGATRAARARYGLGMSGLTAPRPLGDVMGMADPVGLDAHEAKALRQALARCDGNVSAAARELGIGRATMYRRMERLGLLG</sequence>
<protein>
    <submittedName>
        <fullName evidence="3">GAF domain-containing protein</fullName>
    </submittedName>
</protein>
<evidence type="ECO:0000313" key="4">
    <source>
        <dbReference type="Proteomes" id="UP000753724"/>
    </source>
</evidence>
<dbReference type="InterPro" id="IPR002197">
    <property type="entry name" value="HTH_Fis"/>
</dbReference>
<dbReference type="SUPFAM" id="SSF55781">
    <property type="entry name" value="GAF domain-like"/>
    <property type="match status" value="1"/>
</dbReference>